<dbReference type="GO" id="GO:0009451">
    <property type="term" value="P:RNA modification"/>
    <property type="evidence" value="ECO:0007669"/>
    <property type="project" value="InterPro"/>
</dbReference>
<protein>
    <recommendedName>
        <fullName evidence="5">Pentatricopeptide repeat-containing protein</fullName>
    </recommendedName>
</protein>
<gene>
    <name evidence="3" type="ORF">KP509_03G033500</name>
</gene>
<evidence type="ECO:0000313" key="3">
    <source>
        <dbReference type="EMBL" id="KAH7441311.1"/>
    </source>
</evidence>
<feature type="repeat" description="PPR" evidence="2">
    <location>
        <begin position="210"/>
        <end position="244"/>
    </location>
</feature>
<dbReference type="Pfam" id="PF01535">
    <property type="entry name" value="PPR"/>
    <property type="match status" value="2"/>
</dbReference>
<keyword evidence="1" id="KW-0677">Repeat</keyword>
<feature type="repeat" description="PPR" evidence="2">
    <location>
        <begin position="109"/>
        <end position="143"/>
    </location>
</feature>
<dbReference type="Gene3D" id="1.25.40.10">
    <property type="entry name" value="Tetratricopeptide repeat domain"/>
    <property type="match status" value="2"/>
</dbReference>
<organism evidence="3 4">
    <name type="scientific">Ceratopteris richardii</name>
    <name type="common">Triangle waterfern</name>
    <dbReference type="NCBI Taxonomy" id="49495"/>
    <lineage>
        <taxon>Eukaryota</taxon>
        <taxon>Viridiplantae</taxon>
        <taxon>Streptophyta</taxon>
        <taxon>Embryophyta</taxon>
        <taxon>Tracheophyta</taxon>
        <taxon>Polypodiopsida</taxon>
        <taxon>Polypodiidae</taxon>
        <taxon>Polypodiales</taxon>
        <taxon>Pteridineae</taxon>
        <taxon>Pteridaceae</taxon>
        <taxon>Parkerioideae</taxon>
        <taxon>Ceratopteris</taxon>
    </lineage>
</organism>
<dbReference type="InterPro" id="IPR046960">
    <property type="entry name" value="PPR_At4g14850-like_plant"/>
</dbReference>
<dbReference type="Proteomes" id="UP000825935">
    <property type="component" value="Chromosome 3"/>
</dbReference>
<proteinExistence type="predicted"/>
<evidence type="ECO:0000256" key="2">
    <source>
        <dbReference type="PROSITE-ProRule" id="PRU00708"/>
    </source>
</evidence>
<evidence type="ECO:0000313" key="4">
    <source>
        <dbReference type="Proteomes" id="UP000825935"/>
    </source>
</evidence>
<evidence type="ECO:0000256" key="1">
    <source>
        <dbReference type="ARBA" id="ARBA00022737"/>
    </source>
</evidence>
<dbReference type="AlphaFoldDB" id="A0A8T2UYI7"/>
<dbReference type="PANTHER" id="PTHR47926">
    <property type="entry name" value="PENTATRICOPEPTIDE REPEAT-CONTAINING PROTEIN"/>
    <property type="match status" value="1"/>
</dbReference>
<dbReference type="OrthoDB" id="185373at2759"/>
<dbReference type="InterPro" id="IPR002885">
    <property type="entry name" value="PPR_rpt"/>
</dbReference>
<dbReference type="EMBL" id="CM035408">
    <property type="protein sequence ID" value="KAH7441311.1"/>
    <property type="molecule type" value="Genomic_DNA"/>
</dbReference>
<evidence type="ECO:0008006" key="5">
    <source>
        <dbReference type="Google" id="ProtNLM"/>
    </source>
</evidence>
<dbReference type="Pfam" id="PF13041">
    <property type="entry name" value="PPR_2"/>
    <property type="match status" value="1"/>
</dbReference>
<keyword evidence="4" id="KW-1185">Reference proteome</keyword>
<comment type="caution">
    <text evidence="3">The sequence shown here is derived from an EMBL/GenBank/DDBJ whole genome shotgun (WGS) entry which is preliminary data.</text>
</comment>
<dbReference type="GO" id="GO:0003723">
    <property type="term" value="F:RNA binding"/>
    <property type="evidence" value="ECO:0007669"/>
    <property type="project" value="InterPro"/>
</dbReference>
<reference evidence="3" key="1">
    <citation type="submission" date="2021-08" db="EMBL/GenBank/DDBJ databases">
        <title>WGS assembly of Ceratopteris richardii.</title>
        <authorList>
            <person name="Marchant D.B."/>
            <person name="Chen G."/>
            <person name="Jenkins J."/>
            <person name="Shu S."/>
            <person name="Leebens-Mack J."/>
            <person name="Grimwood J."/>
            <person name="Schmutz J."/>
            <person name="Soltis P."/>
            <person name="Soltis D."/>
            <person name="Chen Z.-H."/>
        </authorList>
    </citation>
    <scope>NUCLEOTIDE SEQUENCE</scope>
    <source>
        <strain evidence="3">Whitten #5841</strain>
        <tissue evidence="3">Leaf</tissue>
    </source>
</reference>
<dbReference type="NCBIfam" id="TIGR00756">
    <property type="entry name" value="PPR"/>
    <property type="match status" value="2"/>
</dbReference>
<name>A0A8T2UYI7_CERRI</name>
<dbReference type="InterPro" id="IPR011990">
    <property type="entry name" value="TPR-like_helical_dom_sf"/>
</dbReference>
<sequence>MSIGLSALRSASPNFEAHLRRLCDKGQITSALDELTRAQETLSSPTYCYLLHTCLDAESYTLTKLLHSHLLAQATHLTPFVGNLWVTTFAKSGAIKEALQASISLPKIDVSSWTAIISAYAGYGCEREAFSVFQRMCDCGLEPSKFTLISLFKACGSLEDLSLGRMLHAYAQEKGIVLDVFASNTLLRMYGKCGAMLEAEAVFYHIASRTQTSWNAMLSTYVDLGYGELALKLYRQLQQEGLRSTSAPLEIARALHGDAYRMGYTSDNLIASALVHIYDVLRGCIPKRTNLQNYSSSNGHPYGKG</sequence>
<accession>A0A8T2UYI7</accession>
<dbReference type="PROSITE" id="PS51375">
    <property type="entry name" value="PPR"/>
    <property type="match status" value="2"/>
</dbReference>